<dbReference type="PANTHER" id="PTHR47354">
    <property type="entry name" value="NADH OXIDOREDUCTASE HCR"/>
    <property type="match status" value="1"/>
</dbReference>
<dbReference type="PANTHER" id="PTHR47354:SF5">
    <property type="entry name" value="PROTEIN RFBI"/>
    <property type="match status" value="1"/>
</dbReference>
<dbReference type="InterPro" id="IPR001709">
    <property type="entry name" value="Flavoprot_Pyr_Nucl_cyt_Rdtase"/>
</dbReference>
<dbReference type="InterPro" id="IPR017927">
    <property type="entry name" value="FAD-bd_FR_type"/>
</dbReference>
<dbReference type="InterPro" id="IPR039261">
    <property type="entry name" value="FNR_nucleotide-bd"/>
</dbReference>
<dbReference type="CDD" id="cd06196">
    <property type="entry name" value="FNR_like_1"/>
    <property type="match status" value="1"/>
</dbReference>
<dbReference type="InterPro" id="IPR001433">
    <property type="entry name" value="OxRdtase_FAD/NAD-bd"/>
</dbReference>
<dbReference type="PRINTS" id="PR00410">
    <property type="entry name" value="PHEHYDRXLASE"/>
</dbReference>
<dbReference type="EMBL" id="FXTB01000001">
    <property type="protein sequence ID" value="SMO45972.1"/>
    <property type="molecule type" value="Genomic_DNA"/>
</dbReference>
<dbReference type="OrthoDB" id="9789468at2"/>
<dbReference type="Proteomes" id="UP000319040">
    <property type="component" value="Unassembled WGS sequence"/>
</dbReference>
<evidence type="ECO:0000313" key="3">
    <source>
        <dbReference type="Proteomes" id="UP000319040"/>
    </source>
</evidence>
<organism evidence="2 3">
    <name type="scientific">Saccharicrinis carchari</name>
    <dbReference type="NCBI Taxonomy" id="1168039"/>
    <lineage>
        <taxon>Bacteria</taxon>
        <taxon>Pseudomonadati</taxon>
        <taxon>Bacteroidota</taxon>
        <taxon>Bacteroidia</taxon>
        <taxon>Marinilabiliales</taxon>
        <taxon>Marinilabiliaceae</taxon>
        <taxon>Saccharicrinis</taxon>
    </lineage>
</organism>
<dbReference type="SUPFAM" id="SSF52343">
    <property type="entry name" value="Ferredoxin reductase-like, C-terminal NADP-linked domain"/>
    <property type="match status" value="1"/>
</dbReference>
<evidence type="ECO:0000313" key="2">
    <source>
        <dbReference type="EMBL" id="SMO45972.1"/>
    </source>
</evidence>
<dbReference type="Pfam" id="PF08022">
    <property type="entry name" value="FAD_binding_8"/>
    <property type="match status" value="1"/>
</dbReference>
<dbReference type="InterPro" id="IPR050415">
    <property type="entry name" value="MRET"/>
</dbReference>
<dbReference type="Pfam" id="PF00175">
    <property type="entry name" value="NAD_binding_1"/>
    <property type="match status" value="1"/>
</dbReference>
<dbReference type="AlphaFoldDB" id="A0A521BFX6"/>
<dbReference type="Gene3D" id="2.40.30.10">
    <property type="entry name" value="Translation factors"/>
    <property type="match status" value="1"/>
</dbReference>
<dbReference type="SUPFAM" id="SSF63380">
    <property type="entry name" value="Riboflavin synthase domain-like"/>
    <property type="match status" value="1"/>
</dbReference>
<evidence type="ECO:0000259" key="1">
    <source>
        <dbReference type="PROSITE" id="PS51384"/>
    </source>
</evidence>
<feature type="domain" description="FAD-binding FR-type" evidence="1">
    <location>
        <begin position="1"/>
        <end position="102"/>
    </location>
</feature>
<dbReference type="InterPro" id="IPR013112">
    <property type="entry name" value="FAD-bd_8"/>
</dbReference>
<dbReference type="GO" id="GO:0016491">
    <property type="term" value="F:oxidoreductase activity"/>
    <property type="evidence" value="ECO:0007669"/>
    <property type="project" value="InterPro"/>
</dbReference>
<dbReference type="PROSITE" id="PS51384">
    <property type="entry name" value="FAD_FR"/>
    <property type="match status" value="1"/>
</dbReference>
<dbReference type="RefSeq" id="WP_142532233.1">
    <property type="nucleotide sequence ID" value="NZ_FXTB01000001.1"/>
</dbReference>
<dbReference type="Gene3D" id="3.40.50.80">
    <property type="entry name" value="Nucleotide-binding domain of ferredoxin-NADP reductase (FNR) module"/>
    <property type="match status" value="1"/>
</dbReference>
<sequence length="223" mass="25314">MATHTVRIKSIEKVTHDVLRIVSDKPSQYKFEPGQATSVAINKPDWKSKKRPFTFTSLPGDDHLEFIIKIYPQHKGVTNALLQLSTHDELLIEDPWGSINYKGEGVFIAGGAGITPFISIFKHLKAQNELANNQLIFANKTKADIIHAAEFEKMLGDNFINILSDEKTDQYAHGFITEHFIKKSITDLGKYFYVCGPPKMMKAVEDILNNLKVEKEHIIKEEF</sequence>
<protein>
    <submittedName>
        <fullName evidence="2">Ferredoxin-NADP reductase</fullName>
    </submittedName>
</protein>
<keyword evidence="3" id="KW-1185">Reference proteome</keyword>
<accession>A0A521BFX6</accession>
<dbReference type="InterPro" id="IPR017938">
    <property type="entry name" value="Riboflavin_synthase-like_b-brl"/>
</dbReference>
<reference evidence="2 3" key="1">
    <citation type="submission" date="2017-05" db="EMBL/GenBank/DDBJ databases">
        <authorList>
            <person name="Varghese N."/>
            <person name="Submissions S."/>
        </authorList>
    </citation>
    <scope>NUCLEOTIDE SEQUENCE [LARGE SCALE GENOMIC DNA]</scope>
    <source>
        <strain evidence="2 3">DSM 27040</strain>
    </source>
</reference>
<dbReference type="PRINTS" id="PR00371">
    <property type="entry name" value="FPNCR"/>
</dbReference>
<gene>
    <name evidence="2" type="ORF">SAMN06265379_101914</name>
</gene>
<proteinExistence type="predicted"/>
<name>A0A521BFX6_SACCC</name>